<dbReference type="HOGENOM" id="CLU_2582803_0_0_11"/>
<dbReference type="AlphaFoldDB" id="A0A022KZZ1"/>
<evidence type="ECO:0000256" key="1">
    <source>
        <dbReference type="SAM" id="MobiDB-lite"/>
    </source>
</evidence>
<feature type="region of interest" description="Disordered" evidence="1">
    <location>
        <begin position="1"/>
        <end position="21"/>
    </location>
</feature>
<organism evidence="2 3">
    <name type="scientific">Brachybacterium muris UCD-AY4</name>
    <dbReference type="NCBI Taxonomy" id="1249481"/>
    <lineage>
        <taxon>Bacteria</taxon>
        <taxon>Bacillati</taxon>
        <taxon>Actinomycetota</taxon>
        <taxon>Actinomycetes</taxon>
        <taxon>Micrococcales</taxon>
        <taxon>Dermabacteraceae</taxon>
        <taxon>Brachybacterium</taxon>
    </lineage>
</organism>
<comment type="caution">
    <text evidence="2">The sequence shown here is derived from an EMBL/GenBank/DDBJ whole genome shotgun (WGS) entry which is preliminary data.</text>
</comment>
<gene>
    <name evidence="2" type="ORF">D641_0104730</name>
</gene>
<keyword evidence="3" id="KW-1185">Reference proteome</keyword>
<evidence type="ECO:0000313" key="3">
    <source>
        <dbReference type="Proteomes" id="UP000019754"/>
    </source>
</evidence>
<accession>A0A022KZZ1</accession>
<proteinExistence type="predicted"/>
<name>A0A022KZZ1_9MICO</name>
<dbReference type="Proteomes" id="UP000019754">
    <property type="component" value="Unassembled WGS sequence"/>
</dbReference>
<dbReference type="EMBL" id="AORC01000005">
    <property type="protein sequence ID" value="EYT50266.1"/>
    <property type="molecule type" value="Genomic_DNA"/>
</dbReference>
<evidence type="ECO:0000313" key="2">
    <source>
        <dbReference type="EMBL" id="EYT50266.1"/>
    </source>
</evidence>
<reference evidence="2 3" key="1">
    <citation type="journal article" date="2013" name="Genome Announc.">
        <title>Draft genome sequence of an Actinobacterium, Brachybacterium muris strain UCD-AY4.</title>
        <authorList>
            <person name="Lo J.R."/>
            <person name="Lang J.M."/>
            <person name="Darling A.E."/>
            <person name="Eisen J.A."/>
            <person name="Coil D.A."/>
        </authorList>
    </citation>
    <scope>NUCLEOTIDE SEQUENCE [LARGE SCALE GENOMIC DNA]</scope>
    <source>
        <strain evidence="2 3">UCD-AY4</strain>
    </source>
</reference>
<sequence>MKDQPAAPHLPRHTVIDQHGRPVTARWPAMLEHITHTPATPGLPEPAGHPDRITGTTGGYGFRLADCVDTLLNAALTTAA</sequence>
<protein>
    <submittedName>
        <fullName evidence="2">Uncharacterized protein</fullName>
    </submittedName>
</protein>
<dbReference type="STRING" id="1249481.D641_0104730"/>